<keyword evidence="9" id="KW-1185">Reference proteome</keyword>
<evidence type="ECO:0000256" key="3">
    <source>
        <dbReference type="ARBA" id="ARBA00023237"/>
    </source>
</evidence>
<dbReference type="PANTHER" id="PTHR40980">
    <property type="entry name" value="PLUG DOMAIN-CONTAINING PROTEIN"/>
    <property type="match status" value="1"/>
</dbReference>
<dbReference type="GO" id="GO:0009279">
    <property type="term" value="C:cell outer membrane"/>
    <property type="evidence" value="ECO:0007669"/>
    <property type="project" value="UniProtKB-SubCell"/>
</dbReference>
<keyword evidence="3" id="KW-0998">Cell outer membrane</keyword>
<dbReference type="OrthoDB" id="5476657at2"/>
<reference evidence="8 9" key="1">
    <citation type="journal article" date="2013" name="Genome Announc.">
        <title>Draft Genome Sequence of Strain JLT2015T, Belonging to the Family Sphingomonadaceae of the Alphaproteobacteria.</title>
        <authorList>
            <person name="Tang K."/>
            <person name="Liu K."/>
            <person name="Li S."/>
            <person name="Jiao N."/>
        </authorList>
    </citation>
    <scope>NUCLEOTIDE SEQUENCE [LARGE SCALE GENOMIC DNA]</scope>
    <source>
        <strain evidence="8 9">JLT2015</strain>
    </source>
</reference>
<dbReference type="Pfam" id="PF00593">
    <property type="entry name" value="TonB_dep_Rec_b-barrel"/>
    <property type="match status" value="1"/>
</dbReference>
<evidence type="ECO:0000256" key="4">
    <source>
        <dbReference type="RuleBase" id="RU003357"/>
    </source>
</evidence>
<dbReference type="Proteomes" id="UP000011717">
    <property type="component" value="Unassembled WGS sequence"/>
</dbReference>
<keyword evidence="4" id="KW-0798">TonB box</keyword>
<feature type="domain" description="TonB-dependent receptor-like beta-barrel" evidence="6">
    <location>
        <begin position="372"/>
        <end position="866"/>
    </location>
</feature>
<sequence length="903" mass="98933">MQNRVILACTTSAFALVAIPTGAMAQDETVTVESPPDDTSQSEEIVITAIQRSIETSQSIKRESDQIVESIVAEDIGKLPDVTATESLARLTGVQVDYANGTAAGTRIRGLPNITTTYNGRQLFTGQGRSVALQDFPSSSIARLDVYKSGSADLIEPGIAGLIDVRARKPLNFRGDRIAGGLNGVHWHQSQKFGIDANLLVSKRWKTGIGDIGFLVEGSYTEIKFLDSSRNVSQQILQREVAGLGTIRYPSFVNINYNTADRSRPSVATALQWRPTTELEFYADFLFQGYRNTGFGRNLQVNSGQRANLSDVVLIPGTDQVKSMTASAGGFPTGVQRAIDAHTDTYQAGTGFIWDRDRLEITGDVAFTDSTFTQNGLNFNFGGIVPQATRAFDFDIDSGVGGGTVVVLDDDLTDPARYRMTGLGQNGSRNHGRDWQGRLDLDYRLGSGMLTNLQTGIRFNTRDFDQSNYTESGVAPGGQFFPLLPLEYTGTSPGFRGDDARITRTFLTPTPDSLLANLPALRDIVGLPAERAPLEEVFFGNEKAYAGYLQGRYAFDLGMMTVDGLVGLRAVHTENEINGFDRSTTGGVTTTVPVSNNNSYTDFLPNASARLRITPELQFRLAYTETRSRPGFGDLNPSLTIGAPSTTCNIDPNDPDCVRVSTGGNAELDPVRSQNYDASLEWYFTRSGSLTFGAFNREVTGFVSNFTSDVEDAEFGRLRVTRPFNGGDGRLRGIETAFRSFLRFPGAPDWVRNFGVMANYTYIDHESELPQELAETLPGKQRLAGISNHIANAGIFYDSRFFSARASYNYRSNYVVRYSRVNDPALGNAVLGPTLPIIEDGRGTLDINGTIDPTRNVTLAFSIANLLGAAATNHRQFNQEGQVYPWQTRFLETVYRVGVRFRF</sequence>
<keyword evidence="8" id="KW-0675">Receptor</keyword>
<protein>
    <submittedName>
        <fullName evidence="8">TonB-dependent receptor</fullName>
    </submittedName>
</protein>
<feature type="chain" id="PRO_5004026154" evidence="5">
    <location>
        <begin position="26"/>
        <end position="903"/>
    </location>
</feature>
<feature type="domain" description="TonB-dependent receptor plug" evidence="7">
    <location>
        <begin position="61"/>
        <end position="153"/>
    </location>
</feature>
<dbReference type="InterPro" id="IPR036942">
    <property type="entry name" value="Beta-barrel_TonB_sf"/>
</dbReference>
<evidence type="ECO:0000256" key="2">
    <source>
        <dbReference type="ARBA" id="ARBA00023136"/>
    </source>
</evidence>
<dbReference type="InterPro" id="IPR000531">
    <property type="entry name" value="Beta-barrel_TonB"/>
</dbReference>
<dbReference type="EMBL" id="AMRV01000008">
    <property type="protein sequence ID" value="EMD82329.1"/>
    <property type="molecule type" value="Genomic_DNA"/>
</dbReference>
<comment type="caution">
    <text evidence="8">The sequence shown here is derived from an EMBL/GenBank/DDBJ whole genome shotgun (WGS) entry which is preliminary data.</text>
</comment>
<keyword evidence="2 4" id="KW-0472">Membrane</keyword>
<dbReference type="AlphaFoldDB" id="M2T730"/>
<dbReference type="PATRIC" id="fig|1234595.3.peg.2369"/>
<dbReference type="Pfam" id="PF07715">
    <property type="entry name" value="Plug"/>
    <property type="match status" value="1"/>
</dbReference>
<evidence type="ECO:0000313" key="9">
    <source>
        <dbReference type="Proteomes" id="UP000011717"/>
    </source>
</evidence>
<evidence type="ECO:0000313" key="8">
    <source>
        <dbReference type="EMBL" id="EMD82329.1"/>
    </source>
</evidence>
<dbReference type="InterPro" id="IPR010104">
    <property type="entry name" value="TonB_rcpt_bac"/>
</dbReference>
<dbReference type="Gene3D" id="2.170.130.10">
    <property type="entry name" value="TonB-dependent receptor, plug domain"/>
    <property type="match status" value="1"/>
</dbReference>
<comment type="similarity">
    <text evidence="4">Belongs to the TonB-dependent receptor family.</text>
</comment>
<dbReference type="RefSeq" id="WP_008603139.1">
    <property type="nucleotide sequence ID" value="NZ_AMRV01000008.1"/>
</dbReference>
<dbReference type="InterPro" id="IPR037066">
    <property type="entry name" value="Plug_dom_sf"/>
</dbReference>
<evidence type="ECO:0000259" key="7">
    <source>
        <dbReference type="Pfam" id="PF07715"/>
    </source>
</evidence>
<gene>
    <name evidence="8" type="ORF">C725_2367</name>
</gene>
<name>M2T730_9SPHN</name>
<proteinExistence type="inferred from homology"/>
<comment type="subcellular location">
    <subcellularLocation>
        <location evidence="1 4">Cell outer membrane</location>
    </subcellularLocation>
</comment>
<accession>M2T730</accession>
<dbReference type="Gene3D" id="2.40.170.20">
    <property type="entry name" value="TonB-dependent receptor, beta-barrel domain"/>
    <property type="match status" value="1"/>
</dbReference>
<dbReference type="InterPro" id="IPR012910">
    <property type="entry name" value="Plug_dom"/>
</dbReference>
<evidence type="ECO:0000256" key="1">
    <source>
        <dbReference type="ARBA" id="ARBA00004442"/>
    </source>
</evidence>
<feature type="signal peptide" evidence="5">
    <location>
        <begin position="1"/>
        <end position="25"/>
    </location>
</feature>
<dbReference type="SUPFAM" id="SSF56935">
    <property type="entry name" value="Porins"/>
    <property type="match status" value="1"/>
</dbReference>
<evidence type="ECO:0000256" key="5">
    <source>
        <dbReference type="SAM" id="SignalP"/>
    </source>
</evidence>
<dbReference type="NCBIfam" id="TIGR01782">
    <property type="entry name" value="TonB-Xanth-Caul"/>
    <property type="match status" value="1"/>
</dbReference>
<keyword evidence="5" id="KW-0732">Signal</keyword>
<organism evidence="8 9">
    <name type="scientific">Pacificimonas flava</name>
    <dbReference type="NCBI Taxonomy" id="1234595"/>
    <lineage>
        <taxon>Bacteria</taxon>
        <taxon>Pseudomonadati</taxon>
        <taxon>Pseudomonadota</taxon>
        <taxon>Alphaproteobacteria</taxon>
        <taxon>Sphingomonadales</taxon>
        <taxon>Sphingosinicellaceae</taxon>
        <taxon>Pacificimonas</taxon>
    </lineage>
</organism>
<dbReference type="PANTHER" id="PTHR40980:SF4">
    <property type="entry name" value="TONB-DEPENDENT RECEPTOR-LIKE BETA-BARREL DOMAIN-CONTAINING PROTEIN"/>
    <property type="match status" value="1"/>
</dbReference>
<evidence type="ECO:0000259" key="6">
    <source>
        <dbReference type="Pfam" id="PF00593"/>
    </source>
</evidence>